<feature type="compositionally biased region" description="Basic residues" evidence="1">
    <location>
        <begin position="20"/>
        <end position="32"/>
    </location>
</feature>
<sequence>MAPTTRKSRPTPSGTAKNKYTAKKRVTRRKAKSQSPTETSDGENVVVDEEYNESHTDKEYDSDALDDDQAFEAMKKRKRQPPTPRKGTTSPRKKRKVDDGDVELGDGQEVVGVVVQAPKTGLVPPGQVSQNTFDFLGKLKNPKYNDRTWFKLNEPVYRVAEKEWKDFVEAFTDVLIEVDPQIPHLPPKDVIHRVYRDIRFSNDKTPYKKSFSASFSRSGRKGIFAHYHISVQPGNQTLIASGSWCPGKNELATIRANIQRNPRRLRDVISSPKFVKFFGEAKPHPKGERRNIFGAEDELKTSPKGIEKDHKDIDLLKCRSFAVVHRFTDSEVLSPDFKEKLADVAKIMRPFVHCLNDLSTIQSTHDDDDDDGDEEEEGDDEAEE</sequence>
<dbReference type="Proteomes" id="UP000807306">
    <property type="component" value="Unassembled WGS sequence"/>
</dbReference>
<dbReference type="InterPro" id="IPR012808">
    <property type="entry name" value="CHP02453"/>
</dbReference>
<feature type="region of interest" description="Disordered" evidence="1">
    <location>
        <begin position="1"/>
        <end position="103"/>
    </location>
</feature>
<dbReference type="AlphaFoldDB" id="A0A9P6ELW8"/>
<keyword evidence="3" id="KW-1185">Reference proteome</keyword>
<proteinExistence type="predicted"/>
<dbReference type="Pfam" id="PF09365">
    <property type="entry name" value="DUF2461"/>
    <property type="match status" value="1"/>
</dbReference>
<accession>A0A9P6ELW8</accession>
<comment type="caution">
    <text evidence="2">The sequence shown here is derived from an EMBL/GenBank/DDBJ whole genome shotgun (WGS) entry which is preliminary data.</text>
</comment>
<name>A0A9P6ELW8_9AGAR</name>
<protein>
    <submittedName>
        <fullName evidence="2">Uncharacterized protein</fullName>
    </submittedName>
</protein>
<dbReference type="NCBIfam" id="TIGR02453">
    <property type="entry name" value="TIGR02453 family protein"/>
    <property type="match status" value="1"/>
</dbReference>
<dbReference type="PANTHER" id="PTHR36452">
    <property type="entry name" value="CHROMOSOME 12, WHOLE GENOME SHOTGUN SEQUENCE"/>
    <property type="match status" value="1"/>
</dbReference>
<dbReference type="EMBL" id="MU157836">
    <property type="protein sequence ID" value="KAF9531253.1"/>
    <property type="molecule type" value="Genomic_DNA"/>
</dbReference>
<feature type="region of interest" description="Disordered" evidence="1">
    <location>
        <begin position="360"/>
        <end position="384"/>
    </location>
</feature>
<evidence type="ECO:0000313" key="3">
    <source>
        <dbReference type="Proteomes" id="UP000807306"/>
    </source>
</evidence>
<evidence type="ECO:0000256" key="1">
    <source>
        <dbReference type="SAM" id="MobiDB-lite"/>
    </source>
</evidence>
<dbReference type="PANTHER" id="PTHR36452:SF1">
    <property type="entry name" value="DUF2461 DOMAIN-CONTAINING PROTEIN"/>
    <property type="match status" value="1"/>
</dbReference>
<gene>
    <name evidence="2" type="ORF">CPB83DRAFT_849639</name>
</gene>
<dbReference type="OrthoDB" id="2537769at2759"/>
<feature type="compositionally biased region" description="Basic and acidic residues" evidence="1">
    <location>
        <begin position="52"/>
        <end position="61"/>
    </location>
</feature>
<feature type="compositionally biased region" description="Acidic residues" evidence="1">
    <location>
        <begin position="366"/>
        <end position="384"/>
    </location>
</feature>
<organism evidence="2 3">
    <name type="scientific">Crepidotus variabilis</name>
    <dbReference type="NCBI Taxonomy" id="179855"/>
    <lineage>
        <taxon>Eukaryota</taxon>
        <taxon>Fungi</taxon>
        <taxon>Dikarya</taxon>
        <taxon>Basidiomycota</taxon>
        <taxon>Agaricomycotina</taxon>
        <taxon>Agaricomycetes</taxon>
        <taxon>Agaricomycetidae</taxon>
        <taxon>Agaricales</taxon>
        <taxon>Agaricineae</taxon>
        <taxon>Crepidotaceae</taxon>
        <taxon>Crepidotus</taxon>
    </lineage>
</organism>
<reference evidence="2" key="1">
    <citation type="submission" date="2020-11" db="EMBL/GenBank/DDBJ databases">
        <authorList>
            <consortium name="DOE Joint Genome Institute"/>
            <person name="Ahrendt S."/>
            <person name="Riley R."/>
            <person name="Andreopoulos W."/>
            <person name="Labutti K."/>
            <person name="Pangilinan J."/>
            <person name="Ruiz-Duenas F.J."/>
            <person name="Barrasa J.M."/>
            <person name="Sanchez-Garcia M."/>
            <person name="Camarero S."/>
            <person name="Miyauchi S."/>
            <person name="Serrano A."/>
            <person name="Linde D."/>
            <person name="Babiker R."/>
            <person name="Drula E."/>
            <person name="Ayuso-Fernandez I."/>
            <person name="Pacheco R."/>
            <person name="Padilla G."/>
            <person name="Ferreira P."/>
            <person name="Barriuso J."/>
            <person name="Kellner H."/>
            <person name="Castanera R."/>
            <person name="Alfaro M."/>
            <person name="Ramirez L."/>
            <person name="Pisabarro A.G."/>
            <person name="Kuo A."/>
            <person name="Tritt A."/>
            <person name="Lipzen A."/>
            <person name="He G."/>
            <person name="Yan M."/>
            <person name="Ng V."/>
            <person name="Cullen D."/>
            <person name="Martin F."/>
            <person name="Rosso M.-N."/>
            <person name="Henrissat B."/>
            <person name="Hibbett D."/>
            <person name="Martinez A.T."/>
            <person name="Grigoriev I.V."/>
        </authorList>
    </citation>
    <scope>NUCLEOTIDE SEQUENCE</scope>
    <source>
        <strain evidence="2">CBS 506.95</strain>
    </source>
</reference>
<evidence type="ECO:0000313" key="2">
    <source>
        <dbReference type="EMBL" id="KAF9531253.1"/>
    </source>
</evidence>